<evidence type="ECO:0000256" key="2">
    <source>
        <dbReference type="ARBA" id="ARBA00022475"/>
    </source>
</evidence>
<feature type="transmembrane region" description="Helical" evidence="6">
    <location>
        <begin position="131"/>
        <end position="151"/>
    </location>
</feature>
<protein>
    <submittedName>
        <fullName evidence="7">Oligosaccharide flippase family protein</fullName>
    </submittedName>
</protein>
<name>A0A7H9ELJ3_9LACO</name>
<keyword evidence="4 6" id="KW-1133">Transmembrane helix</keyword>
<feature type="transmembrane region" description="Helical" evidence="6">
    <location>
        <begin position="369"/>
        <end position="390"/>
    </location>
</feature>
<evidence type="ECO:0000256" key="1">
    <source>
        <dbReference type="ARBA" id="ARBA00004651"/>
    </source>
</evidence>
<evidence type="ECO:0000313" key="8">
    <source>
        <dbReference type="Proteomes" id="UP000510886"/>
    </source>
</evidence>
<evidence type="ECO:0000313" key="7">
    <source>
        <dbReference type="EMBL" id="QLL78564.1"/>
    </source>
</evidence>
<dbReference type="CDD" id="cd13124">
    <property type="entry name" value="MATE_SpoVB_like"/>
    <property type="match status" value="1"/>
</dbReference>
<feature type="transmembrane region" description="Helical" evidence="6">
    <location>
        <begin position="340"/>
        <end position="357"/>
    </location>
</feature>
<feature type="transmembrane region" description="Helical" evidence="6">
    <location>
        <begin position="199"/>
        <end position="217"/>
    </location>
</feature>
<organism evidence="7 8">
    <name type="scientific">Ligilactobacillus saerimneri</name>
    <dbReference type="NCBI Taxonomy" id="228229"/>
    <lineage>
        <taxon>Bacteria</taxon>
        <taxon>Bacillati</taxon>
        <taxon>Bacillota</taxon>
        <taxon>Bacilli</taxon>
        <taxon>Lactobacillales</taxon>
        <taxon>Lactobacillaceae</taxon>
        <taxon>Ligilactobacillus</taxon>
    </lineage>
</organism>
<dbReference type="KEGG" id="lsw:GTO87_08200"/>
<keyword evidence="5 6" id="KW-0472">Membrane</keyword>
<dbReference type="AlphaFoldDB" id="A0A7H9ELJ3"/>
<feature type="transmembrane region" description="Helical" evidence="6">
    <location>
        <begin position="431"/>
        <end position="450"/>
    </location>
</feature>
<dbReference type="Proteomes" id="UP000510886">
    <property type="component" value="Chromosome"/>
</dbReference>
<dbReference type="GO" id="GO:0005886">
    <property type="term" value="C:plasma membrane"/>
    <property type="evidence" value="ECO:0007669"/>
    <property type="project" value="UniProtKB-SubCell"/>
</dbReference>
<dbReference type="InterPro" id="IPR002797">
    <property type="entry name" value="Polysacc_synth"/>
</dbReference>
<sequence length="549" mass="60605">MKKSRLLSGAFWMMAGSILSRVLGVIYLIPWLMMMGSAAQQNAAQAIFNSAYNFYALFLSLGVAGFPTVIARQVAAYNGENKFNNSKRVFKVALFCMLCTGIGCAVLLYVLAPVIAERSAVVSTSVATKAIRVMCPTLVILPPMSLTRGFFQGNTDMKPYGISQLWEQLIRILFILGATFYVMKVIHGSYITAVNYSTFATFLGAVASLIYLVWYYWKKRSEYQELAAQSLPADNNDLKQIFIGILKEAIPFIYVGSAVTIVQFIDQMTFKDIVVKLTGVSPFHAQDLYTYFSANPNKITTVVVALTIAVAASSLPLLAEQSRTGNQEGVSKLIVQNIELMVVTLLPVAFLLSVLAWEVNGVFYPFSRLGADLMSVALIGSIALGVFTDFFSIAQSLGNHRLAVRTLTIGLILKLALQIPLTYIWGAFGTVWATTITFAAIAAVVFGYVYSHYLEPGELEGALQLIFINIVLGAVAWLTHWGLDQVYIPQGKLAAFFYAAVFDGFFMVVYALILNRFGFLKRIFGFRLPGIRSEQSNPTEQRPPRGRHF</sequence>
<keyword evidence="3 6" id="KW-0812">Transmembrane</keyword>
<dbReference type="EMBL" id="CP047418">
    <property type="protein sequence ID" value="QLL78564.1"/>
    <property type="molecule type" value="Genomic_DNA"/>
</dbReference>
<evidence type="ECO:0000256" key="4">
    <source>
        <dbReference type="ARBA" id="ARBA00022989"/>
    </source>
</evidence>
<proteinExistence type="predicted"/>
<dbReference type="PANTHER" id="PTHR30250">
    <property type="entry name" value="PST FAMILY PREDICTED COLANIC ACID TRANSPORTER"/>
    <property type="match status" value="1"/>
</dbReference>
<dbReference type="InterPro" id="IPR024923">
    <property type="entry name" value="PG_synth_SpoVB"/>
</dbReference>
<feature type="transmembrane region" description="Helical" evidence="6">
    <location>
        <begin position="12"/>
        <end position="32"/>
    </location>
</feature>
<feature type="transmembrane region" description="Helical" evidence="6">
    <location>
        <begin position="299"/>
        <end position="319"/>
    </location>
</feature>
<evidence type="ECO:0000256" key="3">
    <source>
        <dbReference type="ARBA" id="ARBA00022692"/>
    </source>
</evidence>
<reference evidence="7 8" key="1">
    <citation type="submission" date="2020-01" db="EMBL/GenBank/DDBJ databases">
        <title>Complete and circular genome sequences of six lactobacillus isolates from horses.</title>
        <authorList>
            <person name="Hassan H.M."/>
        </authorList>
    </citation>
    <scope>NUCLEOTIDE SEQUENCE [LARGE SCALE GENOMIC DNA]</scope>
    <source>
        <strain evidence="7 8">1A</strain>
    </source>
</reference>
<feature type="transmembrane region" description="Helical" evidence="6">
    <location>
        <begin position="402"/>
        <end position="425"/>
    </location>
</feature>
<feature type="transmembrane region" description="Helical" evidence="6">
    <location>
        <begin position="172"/>
        <end position="193"/>
    </location>
</feature>
<dbReference type="PIRSF" id="PIRSF038958">
    <property type="entry name" value="PG_synth_SpoVB"/>
    <property type="match status" value="1"/>
</dbReference>
<accession>A0A7H9ELJ3</accession>
<keyword evidence="2" id="KW-1003">Cell membrane</keyword>
<feature type="transmembrane region" description="Helical" evidence="6">
    <location>
        <begin position="249"/>
        <end position="265"/>
    </location>
</feature>
<evidence type="ECO:0000256" key="5">
    <source>
        <dbReference type="ARBA" id="ARBA00023136"/>
    </source>
</evidence>
<dbReference type="RefSeq" id="WP_180848739.1">
    <property type="nucleotide sequence ID" value="NZ_CP047418.1"/>
</dbReference>
<dbReference type="PANTHER" id="PTHR30250:SF21">
    <property type="entry name" value="LIPID II FLIPPASE MURJ"/>
    <property type="match status" value="1"/>
</dbReference>
<evidence type="ECO:0000256" key="6">
    <source>
        <dbReference type="SAM" id="Phobius"/>
    </source>
</evidence>
<feature type="transmembrane region" description="Helical" evidence="6">
    <location>
        <begin position="495"/>
        <end position="514"/>
    </location>
</feature>
<gene>
    <name evidence="7" type="ORF">GTO87_08200</name>
</gene>
<comment type="subcellular location">
    <subcellularLocation>
        <location evidence="1">Cell membrane</location>
        <topology evidence="1">Multi-pass membrane protein</topology>
    </subcellularLocation>
</comment>
<feature type="transmembrane region" description="Helical" evidence="6">
    <location>
        <begin position="92"/>
        <end position="111"/>
    </location>
</feature>
<feature type="transmembrane region" description="Helical" evidence="6">
    <location>
        <begin position="462"/>
        <end position="483"/>
    </location>
</feature>
<dbReference type="Pfam" id="PF01943">
    <property type="entry name" value="Polysacc_synt"/>
    <property type="match status" value="1"/>
</dbReference>
<dbReference type="InterPro" id="IPR050833">
    <property type="entry name" value="Poly_Biosynth_Transport"/>
</dbReference>
<feature type="transmembrane region" description="Helical" evidence="6">
    <location>
        <begin position="52"/>
        <end position="71"/>
    </location>
</feature>